<feature type="region of interest" description="Disordered" evidence="1">
    <location>
        <begin position="60"/>
        <end position="109"/>
    </location>
</feature>
<evidence type="ECO:0000256" key="1">
    <source>
        <dbReference type="SAM" id="MobiDB-lite"/>
    </source>
</evidence>
<organism evidence="2 3">
    <name type="scientific">Ascaris lumbricoides</name>
    <name type="common">Giant roundworm</name>
    <dbReference type="NCBI Taxonomy" id="6252"/>
    <lineage>
        <taxon>Eukaryota</taxon>
        <taxon>Metazoa</taxon>
        <taxon>Ecdysozoa</taxon>
        <taxon>Nematoda</taxon>
        <taxon>Chromadorea</taxon>
        <taxon>Rhabditida</taxon>
        <taxon>Spirurina</taxon>
        <taxon>Ascaridomorpha</taxon>
        <taxon>Ascaridoidea</taxon>
        <taxon>Ascarididae</taxon>
        <taxon>Ascaris</taxon>
    </lineage>
</organism>
<evidence type="ECO:0000313" key="3">
    <source>
        <dbReference type="WBParaSite" id="ALUE_0002080101-mRNA-1"/>
    </source>
</evidence>
<proteinExistence type="predicted"/>
<name>A0A0M3IPX3_ASCLU</name>
<dbReference type="AlphaFoldDB" id="A0A0M3IPX3"/>
<feature type="compositionally biased region" description="Basic and acidic residues" evidence="1">
    <location>
        <begin position="69"/>
        <end position="109"/>
    </location>
</feature>
<evidence type="ECO:0000313" key="2">
    <source>
        <dbReference type="Proteomes" id="UP000036681"/>
    </source>
</evidence>
<reference evidence="3" key="1">
    <citation type="submission" date="2017-02" db="UniProtKB">
        <authorList>
            <consortium name="WormBaseParasite"/>
        </authorList>
    </citation>
    <scope>IDENTIFICATION</scope>
</reference>
<protein>
    <submittedName>
        <fullName evidence="3">Uncharacterized protein</fullName>
    </submittedName>
</protein>
<sequence>MKANTNADKERSTAGRLHIPAAVQCSFTARARRARLAKQGRERGREKTFALEVRRRHSLDISQLQPNKENAKRTRGEKCGSWLTDKHLQNEADEQPRAEVDDSRKGRED</sequence>
<keyword evidence="2" id="KW-1185">Reference proteome</keyword>
<accession>A0A0M3IPX3</accession>
<dbReference type="WBParaSite" id="ALUE_0002080101-mRNA-1">
    <property type="protein sequence ID" value="ALUE_0002080101-mRNA-1"/>
    <property type="gene ID" value="ALUE_0002080101"/>
</dbReference>
<dbReference type="Proteomes" id="UP000036681">
    <property type="component" value="Unplaced"/>
</dbReference>